<keyword evidence="3" id="KW-1185">Reference proteome</keyword>
<evidence type="ECO:0000313" key="2">
    <source>
        <dbReference type="EMBL" id="GBM67841.1"/>
    </source>
</evidence>
<sequence>MEDERIKRKMVETDAESMELREPNSMSSSPCTDMDVITLEYQSQNLLDFPTLERECDRYGISDRTAASIAIAVLQAIGIVHEGETSHVVYRKKIRRKGKKLQNTVVKPTKLTVSRSL</sequence>
<evidence type="ECO:0000256" key="1">
    <source>
        <dbReference type="SAM" id="MobiDB-lite"/>
    </source>
</evidence>
<dbReference type="Proteomes" id="UP000499080">
    <property type="component" value="Unassembled WGS sequence"/>
</dbReference>
<protein>
    <submittedName>
        <fullName evidence="2">Uncharacterized protein</fullName>
    </submittedName>
</protein>
<name>A0A4Y2HR33_ARAVE</name>
<dbReference type="AlphaFoldDB" id="A0A4Y2HR33"/>
<dbReference type="OrthoDB" id="8058698at2759"/>
<proteinExistence type="predicted"/>
<comment type="caution">
    <text evidence="2">The sequence shown here is derived from an EMBL/GenBank/DDBJ whole genome shotgun (WGS) entry which is preliminary data.</text>
</comment>
<gene>
    <name evidence="2" type="ORF">AVEN_146989_1</name>
</gene>
<organism evidence="2 3">
    <name type="scientific">Araneus ventricosus</name>
    <name type="common">Orbweaver spider</name>
    <name type="synonym">Epeira ventricosa</name>
    <dbReference type="NCBI Taxonomy" id="182803"/>
    <lineage>
        <taxon>Eukaryota</taxon>
        <taxon>Metazoa</taxon>
        <taxon>Ecdysozoa</taxon>
        <taxon>Arthropoda</taxon>
        <taxon>Chelicerata</taxon>
        <taxon>Arachnida</taxon>
        <taxon>Araneae</taxon>
        <taxon>Araneomorphae</taxon>
        <taxon>Entelegynae</taxon>
        <taxon>Araneoidea</taxon>
        <taxon>Araneidae</taxon>
        <taxon>Araneus</taxon>
    </lineage>
</organism>
<accession>A0A4Y2HR33</accession>
<feature type="region of interest" description="Disordered" evidence="1">
    <location>
        <begin position="1"/>
        <end position="30"/>
    </location>
</feature>
<reference evidence="2 3" key="1">
    <citation type="journal article" date="2019" name="Sci. Rep.">
        <title>Orb-weaving spider Araneus ventricosus genome elucidates the spidroin gene catalogue.</title>
        <authorList>
            <person name="Kono N."/>
            <person name="Nakamura H."/>
            <person name="Ohtoshi R."/>
            <person name="Moran D.A.P."/>
            <person name="Shinohara A."/>
            <person name="Yoshida Y."/>
            <person name="Fujiwara M."/>
            <person name="Mori M."/>
            <person name="Tomita M."/>
            <person name="Arakawa K."/>
        </authorList>
    </citation>
    <scope>NUCLEOTIDE SEQUENCE [LARGE SCALE GENOMIC DNA]</scope>
</reference>
<evidence type="ECO:0000313" key="3">
    <source>
        <dbReference type="Proteomes" id="UP000499080"/>
    </source>
</evidence>
<dbReference type="EMBL" id="BGPR01002106">
    <property type="protein sequence ID" value="GBM67841.1"/>
    <property type="molecule type" value="Genomic_DNA"/>
</dbReference>
<feature type="compositionally biased region" description="Basic and acidic residues" evidence="1">
    <location>
        <begin position="1"/>
        <end position="22"/>
    </location>
</feature>